<feature type="region of interest" description="Disordered" evidence="1">
    <location>
        <begin position="1"/>
        <end position="67"/>
    </location>
</feature>
<evidence type="ECO:0000256" key="1">
    <source>
        <dbReference type="SAM" id="MobiDB-lite"/>
    </source>
</evidence>
<dbReference type="AlphaFoldDB" id="A0AAV9CFF1"/>
<sequence length="145" mass="15911">MLESGVDAVKRYAPPQQRNRVLNRRKSGERLDRTNYSFGNAPAPDHGNVNGSNLQNENLQPGLIPMDGCGSSEAARLLSERWAAVMHSYNDPTVDLSERPVMYAGASGGAWGHPKLPHQMDFLSELQHALRNANIDPMPVAANHN</sequence>
<organism evidence="2 3">
    <name type="scientific">Acorus calamus</name>
    <name type="common">Sweet flag</name>
    <dbReference type="NCBI Taxonomy" id="4465"/>
    <lineage>
        <taxon>Eukaryota</taxon>
        <taxon>Viridiplantae</taxon>
        <taxon>Streptophyta</taxon>
        <taxon>Embryophyta</taxon>
        <taxon>Tracheophyta</taxon>
        <taxon>Spermatophyta</taxon>
        <taxon>Magnoliopsida</taxon>
        <taxon>Liliopsida</taxon>
        <taxon>Acoraceae</taxon>
        <taxon>Acorus</taxon>
    </lineage>
</organism>
<accession>A0AAV9CFF1</accession>
<reference evidence="2" key="2">
    <citation type="submission" date="2023-06" db="EMBL/GenBank/DDBJ databases">
        <authorList>
            <person name="Ma L."/>
            <person name="Liu K.-W."/>
            <person name="Li Z."/>
            <person name="Hsiao Y.-Y."/>
            <person name="Qi Y."/>
            <person name="Fu T."/>
            <person name="Tang G."/>
            <person name="Zhang D."/>
            <person name="Sun W.-H."/>
            <person name="Liu D.-K."/>
            <person name="Li Y."/>
            <person name="Chen G.-Z."/>
            <person name="Liu X.-D."/>
            <person name="Liao X.-Y."/>
            <person name="Jiang Y.-T."/>
            <person name="Yu X."/>
            <person name="Hao Y."/>
            <person name="Huang J."/>
            <person name="Zhao X.-W."/>
            <person name="Ke S."/>
            <person name="Chen Y.-Y."/>
            <person name="Wu W.-L."/>
            <person name="Hsu J.-L."/>
            <person name="Lin Y.-F."/>
            <person name="Huang M.-D."/>
            <person name="Li C.-Y."/>
            <person name="Huang L."/>
            <person name="Wang Z.-W."/>
            <person name="Zhao X."/>
            <person name="Zhong W.-Y."/>
            <person name="Peng D.-H."/>
            <person name="Ahmad S."/>
            <person name="Lan S."/>
            <person name="Zhang J.-S."/>
            <person name="Tsai W.-C."/>
            <person name="Van De Peer Y."/>
            <person name="Liu Z.-J."/>
        </authorList>
    </citation>
    <scope>NUCLEOTIDE SEQUENCE</scope>
    <source>
        <strain evidence="2">CP</strain>
        <tissue evidence="2">Leaves</tissue>
    </source>
</reference>
<protein>
    <submittedName>
        <fullName evidence="2">Uncharacterized protein</fullName>
    </submittedName>
</protein>
<evidence type="ECO:0000313" key="3">
    <source>
        <dbReference type="Proteomes" id="UP001180020"/>
    </source>
</evidence>
<dbReference type="EMBL" id="JAUJYO010000019">
    <property type="protein sequence ID" value="KAK1287492.1"/>
    <property type="molecule type" value="Genomic_DNA"/>
</dbReference>
<comment type="caution">
    <text evidence="2">The sequence shown here is derived from an EMBL/GenBank/DDBJ whole genome shotgun (WGS) entry which is preliminary data.</text>
</comment>
<name>A0AAV9CFF1_ACOCL</name>
<dbReference type="Proteomes" id="UP001180020">
    <property type="component" value="Unassembled WGS sequence"/>
</dbReference>
<dbReference type="PANTHER" id="PTHR36032:SF1">
    <property type="entry name" value="PHOSPHOPANTOTHENATE--CYSTEINE LIGASE 2"/>
    <property type="match status" value="1"/>
</dbReference>
<feature type="compositionally biased region" description="Polar residues" evidence="1">
    <location>
        <begin position="49"/>
        <end position="59"/>
    </location>
</feature>
<gene>
    <name evidence="2" type="ORF">QJS10_CPB19g00775</name>
</gene>
<keyword evidence="3" id="KW-1185">Reference proteome</keyword>
<reference evidence="2" key="1">
    <citation type="journal article" date="2023" name="Nat. Commun.">
        <title>Diploid and tetraploid genomes of Acorus and the evolution of monocots.</title>
        <authorList>
            <person name="Ma L."/>
            <person name="Liu K.W."/>
            <person name="Li Z."/>
            <person name="Hsiao Y.Y."/>
            <person name="Qi Y."/>
            <person name="Fu T."/>
            <person name="Tang G.D."/>
            <person name="Zhang D."/>
            <person name="Sun W.H."/>
            <person name="Liu D.K."/>
            <person name="Li Y."/>
            <person name="Chen G.Z."/>
            <person name="Liu X.D."/>
            <person name="Liao X.Y."/>
            <person name="Jiang Y.T."/>
            <person name="Yu X."/>
            <person name="Hao Y."/>
            <person name="Huang J."/>
            <person name="Zhao X.W."/>
            <person name="Ke S."/>
            <person name="Chen Y.Y."/>
            <person name="Wu W.L."/>
            <person name="Hsu J.L."/>
            <person name="Lin Y.F."/>
            <person name="Huang M.D."/>
            <person name="Li C.Y."/>
            <person name="Huang L."/>
            <person name="Wang Z.W."/>
            <person name="Zhao X."/>
            <person name="Zhong W.Y."/>
            <person name="Peng D.H."/>
            <person name="Ahmad S."/>
            <person name="Lan S."/>
            <person name="Zhang J.S."/>
            <person name="Tsai W.C."/>
            <person name="Van de Peer Y."/>
            <person name="Liu Z.J."/>
        </authorList>
    </citation>
    <scope>NUCLEOTIDE SEQUENCE</scope>
    <source>
        <strain evidence="2">CP</strain>
    </source>
</reference>
<proteinExistence type="predicted"/>
<dbReference type="PANTHER" id="PTHR36032">
    <property type="entry name" value="PHOSPHOPANTOTHENATE--CYSTEINE LIGASE 2"/>
    <property type="match status" value="1"/>
</dbReference>
<evidence type="ECO:0000313" key="2">
    <source>
        <dbReference type="EMBL" id="KAK1287492.1"/>
    </source>
</evidence>